<keyword evidence="1" id="KW-0472">Membrane</keyword>
<feature type="transmembrane region" description="Helical" evidence="1">
    <location>
        <begin position="312"/>
        <end position="335"/>
    </location>
</feature>
<dbReference type="Proteomes" id="UP000198744">
    <property type="component" value="Unassembled WGS sequence"/>
</dbReference>
<dbReference type="EMBL" id="FOBS01000015">
    <property type="protein sequence ID" value="SEM43724.1"/>
    <property type="molecule type" value="Genomic_DNA"/>
</dbReference>
<sequence length="396" mass="43960">MIPETSLDTMQNKNVHHLFTGEKEIILVGTAHVSRESADLVERVISEENPDTVCIELCHARFDALKKKDQWQEMDIVKVIREKRTSLLLSQLLMMSFQKKIAEKFNISPGEEMLRAMALAEKLGTNIVLADREIRVTLLRTWRKMRFFSKVRLMSEMFLSLFMAEDINEEDIEKLKEHDVLDMTLRQFGKKMPDLKETLIDERDQYLAASIRSAAGSKVVAVVGAGHIPGIVRTIEENRKVDKEAISIIPPPGIGGHLFGWGFSLAIVGIFVAGFFNSGFSTSLAMILSWSSITAICAAVGAILLLAHPLTIAAAACSAPIATLHPLIATGWVAGLTEATIRKPKVKDFLSLKDDILSVRGFLRNKITRILLLIAVVNLTTSIGTFAAIPVMMKYF</sequence>
<evidence type="ECO:0000256" key="1">
    <source>
        <dbReference type="SAM" id="Phobius"/>
    </source>
</evidence>
<evidence type="ECO:0000313" key="3">
    <source>
        <dbReference type="Proteomes" id="UP000198744"/>
    </source>
</evidence>
<protein>
    <submittedName>
        <fullName evidence="2">Pheromone shutdown-related protein TraB</fullName>
    </submittedName>
</protein>
<dbReference type="OrthoDB" id="9809330at2"/>
<dbReference type="InterPro" id="IPR002816">
    <property type="entry name" value="TraB/PrgY/GumN_fam"/>
</dbReference>
<feature type="transmembrane region" description="Helical" evidence="1">
    <location>
        <begin position="370"/>
        <end position="393"/>
    </location>
</feature>
<gene>
    <name evidence="2" type="ORF">SAMN04489760_11572</name>
</gene>
<keyword evidence="1" id="KW-0812">Transmembrane</keyword>
<feature type="transmembrane region" description="Helical" evidence="1">
    <location>
        <begin position="284"/>
        <end position="306"/>
    </location>
</feature>
<dbReference type="STRING" id="43775.SAMN04489760_11572"/>
<dbReference type="NCBIfam" id="TIGR00261">
    <property type="entry name" value="traB"/>
    <property type="match status" value="1"/>
</dbReference>
<dbReference type="InterPro" id="IPR046345">
    <property type="entry name" value="TraB_PrgY-like"/>
</dbReference>
<keyword evidence="1" id="KW-1133">Transmembrane helix</keyword>
<proteinExistence type="predicted"/>
<accession>A0A1H7YD04</accession>
<dbReference type="InterPro" id="IPR005230">
    <property type="entry name" value="TraB_bac"/>
</dbReference>
<keyword evidence="3" id="KW-1185">Reference proteome</keyword>
<dbReference type="RefSeq" id="WP_093883740.1">
    <property type="nucleotide sequence ID" value="NZ_FOBS01000015.1"/>
</dbReference>
<dbReference type="PANTHER" id="PTHR21530:SF7">
    <property type="entry name" value="TRAB DOMAIN-CONTAINING PROTEIN"/>
    <property type="match status" value="1"/>
</dbReference>
<feature type="transmembrane region" description="Helical" evidence="1">
    <location>
        <begin position="258"/>
        <end position="277"/>
    </location>
</feature>
<name>A0A1H7YD04_9BACT</name>
<dbReference type="PANTHER" id="PTHR21530">
    <property type="entry name" value="PHEROMONE SHUTDOWN PROTEIN"/>
    <property type="match status" value="1"/>
</dbReference>
<evidence type="ECO:0000313" key="2">
    <source>
        <dbReference type="EMBL" id="SEM43724.1"/>
    </source>
</evidence>
<reference evidence="2 3" key="1">
    <citation type="submission" date="2016-10" db="EMBL/GenBank/DDBJ databases">
        <authorList>
            <person name="de Groot N.N."/>
        </authorList>
    </citation>
    <scope>NUCLEOTIDE SEQUENCE [LARGE SCALE GENOMIC DNA]</scope>
    <source>
        <strain evidence="2 3">DSM 8423</strain>
    </source>
</reference>
<dbReference type="Pfam" id="PF01963">
    <property type="entry name" value="TraB_PrgY_gumN"/>
    <property type="match status" value="1"/>
</dbReference>
<dbReference type="CDD" id="cd14726">
    <property type="entry name" value="TraB_PrgY-like"/>
    <property type="match status" value="1"/>
</dbReference>
<dbReference type="AlphaFoldDB" id="A0A1H7YD04"/>
<organism evidence="2 3">
    <name type="scientific">Syntrophus gentianae</name>
    <dbReference type="NCBI Taxonomy" id="43775"/>
    <lineage>
        <taxon>Bacteria</taxon>
        <taxon>Pseudomonadati</taxon>
        <taxon>Thermodesulfobacteriota</taxon>
        <taxon>Syntrophia</taxon>
        <taxon>Syntrophales</taxon>
        <taxon>Syntrophaceae</taxon>
        <taxon>Syntrophus</taxon>
    </lineage>
</organism>